<evidence type="ECO:0000259" key="2">
    <source>
        <dbReference type="Pfam" id="PF02872"/>
    </source>
</evidence>
<dbReference type="Gene3D" id="3.90.780.10">
    <property type="entry name" value="5'-Nucleotidase, C-terminal domain"/>
    <property type="match status" value="1"/>
</dbReference>
<dbReference type="InterPro" id="IPR008334">
    <property type="entry name" value="5'-Nucleotdase_C"/>
</dbReference>
<feature type="domain" description="5'-Nucleotidase C-terminal" evidence="2">
    <location>
        <begin position="79"/>
        <end position="208"/>
    </location>
</feature>
<dbReference type="PANTHER" id="PTHR11575:SF24">
    <property type="entry name" value="5'-NUCLEOTIDASE"/>
    <property type="match status" value="1"/>
</dbReference>
<evidence type="ECO:0000313" key="4">
    <source>
        <dbReference type="Proteomes" id="UP001597197"/>
    </source>
</evidence>
<keyword evidence="1" id="KW-0732">Signal</keyword>
<feature type="signal peptide" evidence="1">
    <location>
        <begin position="1"/>
        <end position="23"/>
    </location>
</feature>
<gene>
    <name evidence="3" type="ORF">ACFSDX_08445</name>
</gene>
<dbReference type="InterPro" id="IPR006179">
    <property type="entry name" value="5_nucleotidase/apyrase"/>
</dbReference>
<dbReference type="Proteomes" id="UP001597197">
    <property type="component" value="Unassembled WGS sequence"/>
</dbReference>
<comment type="caution">
    <text evidence="3">The sequence shown here is derived from an EMBL/GenBank/DDBJ whole genome shotgun (WGS) entry which is preliminary data.</text>
</comment>
<reference evidence="4" key="1">
    <citation type="journal article" date="2019" name="Int. J. Syst. Evol. Microbiol.">
        <title>The Global Catalogue of Microorganisms (GCM) 10K type strain sequencing project: providing services to taxonomists for standard genome sequencing and annotation.</title>
        <authorList>
            <consortium name="The Broad Institute Genomics Platform"/>
            <consortium name="The Broad Institute Genome Sequencing Center for Infectious Disease"/>
            <person name="Wu L."/>
            <person name="Ma J."/>
        </authorList>
    </citation>
    <scope>NUCLEOTIDE SEQUENCE [LARGE SCALE GENOMIC DNA]</scope>
    <source>
        <strain evidence="4">CGMCC 1.15795</strain>
    </source>
</reference>
<evidence type="ECO:0000256" key="1">
    <source>
        <dbReference type="SAM" id="SignalP"/>
    </source>
</evidence>
<evidence type="ECO:0000313" key="3">
    <source>
        <dbReference type="EMBL" id="MFD1872454.1"/>
    </source>
</evidence>
<keyword evidence="4" id="KW-1185">Reference proteome</keyword>
<sequence length="250" mass="26283">MIRLLRPAAAGFVALLLATACQRGPLQATAHLPATSTSQPVGRDITPNADAAAIIQPYHDKVLAQMQEVLGVAPVALSKNPGENLVVNFVADLQRTAAAQALHEPIALSVMTNGGMRSPIPAGPITLGNVFELMPFENELVVVDAPGPVVQQLFNYAAPVRMAVSGATYSVDADKHPQNILIGGQPFNPAKTYSIAMSDYLAGGGDNMLFLRGVPERSTGLLLRSAIADHIRALTKAGQPVTARIEGRVK</sequence>
<dbReference type="Pfam" id="PF02872">
    <property type="entry name" value="5_nucleotid_C"/>
    <property type="match status" value="1"/>
</dbReference>
<dbReference type="PROSITE" id="PS51257">
    <property type="entry name" value="PROKAR_LIPOPROTEIN"/>
    <property type="match status" value="1"/>
</dbReference>
<dbReference type="InterPro" id="IPR036907">
    <property type="entry name" value="5'-Nucleotdase_C_sf"/>
</dbReference>
<organism evidence="3 4">
    <name type="scientific">Hymenobacter bucti</name>
    <dbReference type="NCBI Taxonomy" id="1844114"/>
    <lineage>
        <taxon>Bacteria</taxon>
        <taxon>Pseudomonadati</taxon>
        <taxon>Bacteroidota</taxon>
        <taxon>Cytophagia</taxon>
        <taxon>Cytophagales</taxon>
        <taxon>Hymenobacteraceae</taxon>
        <taxon>Hymenobacter</taxon>
    </lineage>
</organism>
<accession>A0ABW4QSV2</accession>
<dbReference type="PRINTS" id="PR01607">
    <property type="entry name" value="APYRASEFAMLY"/>
</dbReference>
<dbReference type="EMBL" id="JBHUFD010000003">
    <property type="protein sequence ID" value="MFD1872454.1"/>
    <property type="molecule type" value="Genomic_DNA"/>
</dbReference>
<dbReference type="SUPFAM" id="SSF55816">
    <property type="entry name" value="5'-nucleotidase (syn. UDP-sugar hydrolase), C-terminal domain"/>
    <property type="match status" value="1"/>
</dbReference>
<proteinExistence type="predicted"/>
<name>A0ABW4QSV2_9BACT</name>
<dbReference type="PANTHER" id="PTHR11575">
    <property type="entry name" value="5'-NUCLEOTIDASE-RELATED"/>
    <property type="match status" value="1"/>
</dbReference>
<protein>
    <submittedName>
        <fullName evidence="3">5'-nucleotidase C-terminal domain-containing protein</fullName>
    </submittedName>
</protein>
<feature type="chain" id="PRO_5046991156" evidence="1">
    <location>
        <begin position="24"/>
        <end position="250"/>
    </location>
</feature>
<dbReference type="RefSeq" id="WP_382312876.1">
    <property type="nucleotide sequence ID" value="NZ_JBHUFD010000003.1"/>
</dbReference>